<comment type="caution">
    <text evidence="1">The sequence shown here is derived from an EMBL/GenBank/DDBJ whole genome shotgun (WGS) entry which is preliminary data.</text>
</comment>
<keyword evidence="2" id="KW-1185">Reference proteome</keyword>
<name>A0ACC3AR89_9EURO</name>
<accession>A0ACC3AR89</accession>
<gene>
    <name evidence="1" type="ORF">N8T08_000521</name>
</gene>
<protein>
    <submittedName>
        <fullName evidence="1">Uncharacterized protein</fullName>
    </submittedName>
</protein>
<reference evidence="1 2" key="1">
    <citation type="journal article" date="2023" name="ACS Omega">
        <title>Identification of the Neoaspergillic Acid Biosynthesis Gene Cluster by Establishing an In Vitro CRISPR-Ribonucleoprotein Genetic System in Aspergillus melleus.</title>
        <authorList>
            <person name="Yuan B."/>
            <person name="Grau M.F."/>
            <person name="Murata R.M."/>
            <person name="Torok T."/>
            <person name="Venkateswaran K."/>
            <person name="Stajich J.E."/>
            <person name="Wang C.C.C."/>
        </authorList>
    </citation>
    <scope>NUCLEOTIDE SEQUENCE [LARGE SCALE GENOMIC DNA]</scope>
    <source>
        <strain evidence="1 2">IMV 1140</strain>
    </source>
</reference>
<proteinExistence type="predicted"/>
<evidence type="ECO:0000313" key="1">
    <source>
        <dbReference type="EMBL" id="KAK1139713.1"/>
    </source>
</evidence>
<dbReference type="Proteomes" id="UP001177260">
    <property type="component" value="Unassembled WGS sequence"/>
</dbReference>
<dbReference type="EMBL" id="JAOPJF010000100">
    <property type="protein sequence ID" value="KAK1139713.1"/>
    <property type="molecule type" value="Genomic_DNA"/>
</dbReference>
<sequence>MVAVTGNPSSSAVLTYSSSMYRSRQDSISKDMAQVAAFPVHGGSDEKIPVTPFALPTGHETSTDSETSPARRPTRQPSKSSFLGTVLRRRKTVGEQDEPPAPQQPLQIVPDFELNHEDPRYLKPRAISMAISPAGKTKATHSISLPFSPDRRPFTFGQDHAAESMRASYKREIQTKDARIKLLESHLVNLATGISEMDKDRKRLQSQARSSSSSSTTTTTTPKPKSDRSSTTLRKTWVTKSTPQVREDLSMLEQRMRSWAIKNSVTDISDLDHLDGEEKNIILEELDGFCAESDWNTLIRATPIVLHRMPALLAQAMLSKDVFATAFMNPFFAFAEDSPSGLPTSRMLKAMYSTMLDQAHVWRSQTLRVLSAPPSAQNEESMLAQRVREVTSELAVEFLNGPVQALLRTPRTEAELVKRNQELYSVYHSAGALALSLWTQRAFMKFHNLHGLQRFRTGNPAMTAHPLQHLSEDDERLDGKRVLLVVQPAVVAYGDEEAQNYDMCKIQHQKGQNPHRARKK</sequence>
<evidence type="ECO:0000313" key="2">
    <source>
        <dbReference type="Proteomes" id="UP001177260"/>
    </source>
</evidence>
<organism evidence="1 2">
    <name type="scientific">Aspergillus melleus</name>
    <dbReference type="NCBI Taxonomy" id="138277"/>
    <lineage>
        <taxon>Eukaryota</taxon>
        <taxon>Fungi</taxon>
        <taxon>Dikarya</taxon>
        <taxon>Ascomycota</taxon>
        <taxon>Pezizomycotina</taxon>
        <taxon>Eurotiomycetes</taxon>
        <taxon>Eurotiomycetidae</taxon>
        <taxon>Eurotiales</taxon>
        <taxon>Aspergillaceae</taxon>
        <taxon>Aspergillus</taxon>
        <taxon>Aspergillus subgen. Circumdati</taxon>
    </lineage>
</organism>